<evidence type="ECO:0000259" key="3">
    <source>
        <dbReference type="PROSITE" id="PS51898"/>
    </source>
</evidence>
<evidence type="ECO:0000313" key="5">
    <source>
        <dbReference type="Proteomes" id="UP000246085"/>
    </source>
</evidence>
<sequence>MSAELLTRDNPLLSEVIWAAYEAPNTAWGQLNCVQLIAHSAEISQEAGFFVQNSVSENSRRAYESDLREFERGGGSIPASPETVAEHLAQNAGRLSVATLVRRLASLSKAHQARRLPNPTRSALVRATIRGIKRTYGCAQRQAKPLLRDELIQVLDATGDKPKDHRDRALLLLGFAGALRRSELVALHLADVERVRQGVILHLLRSKCDQEARGQKIAIPFARGRWCPVVALDAWLTVSEISEGPIFRPVDRHGRVHGHRLSTEAVGEIVRQRVMAAGLDPSGYSGHSLRAGLATSAAQAGVPAWRIRAQTRHASEAMLARYIRISELFVENPASALL</sequence>
<reference evidence="4 5" key="1">
    <citation type="submission" date="2018-03" db="EMBL/GenBank/DDBJ databases">
        <authorList>
            <person name="Gully D."/>
        </authorList>
    </citation>
    <scope>NUCLEOTIDE SEQUENCE [LARGE SCALE GENOMIC DNA]</scope>
    <source>
        <strain evidence="4">ORS3257</strain>
    </source>
</reference>
<dbReference type="InterPro" id="IPR002104">
    <property type="entry name" value="Integrase_catalytic"/>
</dbReference>
<evidence type="ECO:0000256" key="2">
    <source>
        <dbReference type="ARBA" id="ARBA00023172"/>
    </source>
</evidence>
<dbReference type="RefSeq" id="WP_122400742.1">
    <property type="nucleotide sequence ID" value="NZ_LS398110.1"/>
</dbReference>
<dbReference type="PROSITE" id="PS51898">
    <property type="entry name" value="TYR_RECOMBINASE"/>
    <property type="match status" value="1"/>
</dbReference>
<dbReference type="PANTHER" id="PTHR34605">
    <property type="entry name" value="PHAGE_INTEGRASE DOMAIN-CONTAINING PROTEIN"/>
    <property type="match status" value="1"/>
</dbReference>
<organism evidence="4 5">
    <name type="scientific">Bradyrhizobium vignae</name>
    <dbReference type="NCBI Taxonomy" id="1549949"/>
    <lineage>
        <taxon>Bacteria</taxon>
        <taxon>Pseudomonadati</taxon>
        <taxon>Pseudomonadota</taxon>
        <taxon>Alphaproteobacteria</taxon>
        <taxon>Hyphomicrobiales</taxon>
        <taxon>Nitrobacteraceae</taxon>
        <taxon>Bradyrhizobium</taxon>
    </lineage>
</organism>
<accession>A0A2U3PSA8</accession>
<dbReference type="CDD" id="cd00799">
    <property type="entry name" value="INT_Cre_C"/>
    <property type="match status" value="1"/>
</dbReference>
<dbReference type="KEGG" id="bvz:BRAD3257_0845"/>
<dbReference type="EMBL" id="LS398110">
    <property type="protein sequence ID" value="SPP91999.1"/>
    <property type="molecule type" value="Genomic_DNA"/>
</dbReference>
<dbReference type="InterPro" id="IPR010998">
    <property type="entry name" value="Integrase_recombinase_N"/>
</dbReference>
<dbReference type="Gene3D" id="1.10.443.10">
    <property type="entry name" value="Intergrase catalytic core"/>
    <property type="match status" value="1"/>
</dbReference>
<dbReference type="AlphaFoldDB" id="A0A2U3PSA8"/>
<gene>
    <name evidence="4" type="primary">xerd</name>
    <name evidence="4" type="ORF">BRAD3257_0845</name>
</gene>
<dbReference type="SUPFAM" id="SSF56349">
    <property type="entry name" value="DNA breaking-rejoining enzymes"/>
    <property type="match status" value="1"/>
</dbReference>
<dbReference type="GO" id="GO:0006310">
    <property type="term" value="P:DNA recombination"/>
    <property type="evidence" value="ECO:0007669"/>
    <property type="project" value="UniProtKB-KW"/>
</dbReference>
<protein>
    <submittedName>
        <fullName evidence="4">Integrase family protein</fullName>
    </submittedName>
</protein>
<dbReference type="InterPro" id="IPR052925">
    <property type="entry name" value="Phage_Integrase-like_Recomb"/>
</dbReference>
<dbReference type="InterPro" id="IPR011010">
    <property type="entry name" value="DNA_brk_join_enz"/>
</dbReference>
<keyword evidence="1" id="KW-0238">DNA-binding</keyword>
<dbReference type="Gene3D" id="1.10.150.130">
    <property type="match status" value="1"/>
</dbReference>
<dbReference type="PANTHER" id="PTHR34605:SF4">
    <property type="entry name" value="DNA ADENINE METHYLTRANSFERASE"/>
    <property type="match status" value="1"/>
</dbReference>
<dbReference type="GO" id="GO:0003677">
    <property type="term" value="F:DNA binding"/>
    <property type="evidence" value="ECO:0007669"/>
    <property type="project" value="UniProtKB-KW"/>
</dbReference>
<dbReference type="Pfam" id="PF00589">
    <property type="entry name" value="Phage_integrase"/>
    <property type="match status" value="1"/>
</dbReference>
<feature type="domain" description="Tyr recombinase" evidence="3">
    <location>
        <begin position="141"/>
        <end position="335"/>
    </location>
</feature>
<dbReference type="GO" id="GO:0015074">
    <property type="term" value="P:DNA integration"/>
    <property type="evidence" value="ECO:0007669"/>
    <property type="project" value="InterPro"/>
</dbReference>
<keyword evidence="2" id="KW-0233">DNA recombination</keyword>
<evidence type="ECO:0000313" key="4">
    <source>
        <dbReference type="EMBL" id="SPP91999.1"/>
    </source>
</evidence>
<dbReference type="InterPro" id="IPR013762">
    <property type="entry name" value="Integrase-like_cat_sf"/>
</dbReference>
<dbReference type="Proteomes" id="UP000246085">
    <property type="component" value="Chromosome BRAD3257"/>
</dbReference>
<name>A0A2U3PSA8_9BRAD</name>
<evidence type="ECO:0000256" key="1">
    <source>
        <dbReference type="ARBA" id="ARBA00023125"/>
    </source>
</evidence>
<dbReference type="SUPFAM" id="SSF47823">
    <property type="entry name" value="lambda integrase-like, N-terminal domain"/>
    <property type="match status" value="1"/>
</dbReference>
<proteinExistence type="predicted"/>